<protein>
    <submittedName>
        <fullName evidence="1">Uncharacterized protein</fullName>
    </submittedName>
</protein>
<evidence type="ECO:0000313" key="1">
    <source>
        <dbReference type="EMBL" id="ECF4922158.1"/>
    </source>
</evidence>
<organism evidence="1">
    <name type="scientific">Salmonella enterica subsp. arizonae</name>
    <dbReference type="NCBI Taxonomy" id="59203"/>
    <lineage>
        <taxon>Bacteria</taxon>
        <taxon>Pseudomonadati</taxon>
        <taxon>Pseudomonadota</taxon>
        <taxon>Gammaproteobacteria</taxon>
        <taxon>Enterobacterales</taxon>
        <taxon>Enterobacteriaceae</taxon>
        <taxon>Salmonella</taxon>
    </lineage>
</organism>
<dbReference type="Proteomes" id="UP000839641">
    <property type="component" value="Unassembled WGS sequence"/>
</dbReference>
<accession>A0A5Y2QIN9</accession>
<sequence>MKRIDFTNKEMVFNKLIDIFPIKPTPLVPVDIRGMDDEDIVHSFFSDKTWTNIASKLNLQDDSYALELGVSFLPENVFSYYIPLYIYAALYNKDELWVFESDFIQHYLCPEYQSCEDFFSFILNFSDSQMYIIAQFMSYESEVLGFGYASRACQDFWDLYL</sequence>
<comment type="caution">
    <text evidence="1">The sequence shown here is derived from an EMBL/GenBank/DDBJ whole genome shotgun (WGS) entry which is preliminary data.</text>
</comment>
<reference evidence="1" key="1">
    <citation type="submission" date="2019-07" db="EMBL/GenBank/DDBJ databases">
        <authorList>
            <consortium name="GenomeTrakr network: Whole genome sequencing for foodborne pathogen traceback"/>
        </authorList>
    </citation>
    <scope>NUCLEOTIDE SEQUENCE [LARGE SCALE GENOMIC DNA]</scope>
    <source>
        <strain evidence="1">FDA00014297</strain>
    </source>
</reference>
<dbReference type="AlphaFoldDB" id="A0A5Y2QIN9"/>
<name>A0A5Y2QIN9_SALER</name>
<dbReference type="EMBL" id="AAILJL010000004">
    <property type="protein sequence ID" value="ECF4922158.1"/>
    <property type="molecule type" value="Genomic_DNA"/>
</dbReference>
<proteinExistence type="predicted"/>
<gene>
    <name evidence="1" type="ORF">FLP03_07970</name>
</gene>